<proteinExistence type="predicted"/>
<protein>
    <submittedName>
        <fullName evidence="2">Uncharacterized protein</fullName>
    </submittedName>
</protein>
<reference evidence="2 3" key="1">
    <citation type="submission" date="2020-04" db="EMBL/GenBank/DDBJ databases">
        <authorList>
            <person name="De Canck E."/>
        </authorList>
    </citation>
    <scope>NUCLEOTIDE SEQUENCE [LARGE SCALE GENOMIC DNA]</scope>
    <source>
        <strain evidence="2 3">LMG 28138</strain>
    </source>
</reference>
<dbReference type="PROSITE" id="PS51257">
    <property type="entry name" value="PROKAR_LIPOPROTEIN"/>
    <property type="match status" value="1"/>
</dbReference>
<accession>A0A6S7BII0</accession>
<dbReference type="Proteomes" id="UP000494115">
    <property type="component" value="Unassembled WGS sequence"/>
</dbReference>
<evidence type="ECO:0000313" key="3">
    <source>
        <dbReference type="Proteomes" id="UP000494115"/>
    </source>
</evidence>
<dbReference type="EMBL" id="CADIKM010000039">
    <property type="protein sequence ID" value="CAB3800734.1"/>
    <property type="molecule type" value="Genomic_DNA"/>
</dbReference>
<evidence type="ECO:0000256" key="1">
    <source>
        <dbReference type="SAM" id="MobiDB-lite"/>
    </source>
</evidence>
<sequence>MKSSIIERHGRRALLGLACGTAIGLSGCVAYPYGDAYLSTGAYGYYPSNVYYGGGYGYYGPYYGGYYGGRCCYGRGGWDGHGGSHGHGGGGPWTSGGRSGGGGGGGGGGHGGGRH</sequence>
<dbReference type="AlphaFoldDB" id="A0A6S7BII0"/>
<name>A0A6S7BII0_9BURK</name>
<feature type="region of interest" description="Disordered" evidence="1">
    <location>
        <begin position="83"/>
        <end position="115"/>
    </location>
</feature>
<dbReference type="RefSeq" id="WP_246257892.1">
    <property type="nucleotide sequence ID" value="NZ_CADIKM010000039.1"/>
</dbReference>
<keyword evidence="3" id="KW-1185">Reference proteome</keyword>
<gene>
    <name evidence="2" type="ORF">LMG28138_04915</name>
</gene>
<organism evidence="2 3">
    <name type="scientific">Pararobbsia alpina</name>
    <dbReference type="NCBI Taxonomy" id="621374"/>
    <lineage>
        <taxon>Bacteria</taxon>
        <taxon>Pseudomonadati</taxon>
        <taxon>Pseudomonadota</taxon>
        <taxon>Betaproteobacteria</taxon>
        <taxon>Burkholderiales</taxon>
        <taxon>Burkholderiaceae</taxon>
        <taxon>Pararobbsia</taxon>
    </lineage>
</organism>
<evidence type="ECO:0000313" key="2">
    <source>
        <dbReference type="EMBL" id="CAB3800734.1"/>
    </source>
</evidence>